<dbReference type="InterPro" id="IPR001647">
    <property type="entry name" value="HTH_TetR"/>
</dbReference>
<gene>
    <name evidence="3" type="ORF">FC49_GL000668</name>
</gene>
<keyword evidence="1" id="KW-0238">DNA-binding</keyword>
<proteinExistence type="predicted"/>
<evidence type="ECO:0000313" key="3">
    <source>
        <dbReference type="EMBL" id="KRM14899.1"/>
    </source>
</evidence>
<name>A0A0R1WIW8_9LACO</name>
<dbReference type="InterPro" id="IPR009057">
    <property type="entry name" value="Homeodomain-like_sf"/>
</dbReference>
<sequence>MVSRKGKIMPSQTFENLPQSKQALVRQALLEEFSNHDLADAQVARIVKNAQIARGAFYRYFTDLTAAYRYLYQFAMNDLHDDSIRTHRLLTAEEYVAQVTAFLEQVTASPYYELIQRHYAVNEALLHTQAVPRLRPTSATEWAVMVLVHETIKEALWQPQDSSQAVQRLAAALTALLARR</sequence>
<evidence type="ECO:0000313" key="4">
    <source>
        <dbReference type="Proteomes" id="UP000050973"/>
    </source>
</evidence>
<dbReference type="GO" id="GO:0003677">
    <property type="term" value="F:DNA binding"/>
    <property type="evidence" value="ECO:0007669"/>
    <property type="project" value="UniProtKB-KW"/>
</dbReference>
<dbReference type="PATRIC" id="fig|1423779.3.peg.678"/>
<comment type="caution">
    <text evidence="3">The sequence shown here is derived from an EMBL/GenBank/DDBJ whole genome shotgun (WGS) entry which is preliminary data.</text>
</comment>
<dbReference type="AlphaFoldDB" id="A0A0R1WIW8"/>
<protein>
    <submittedName>
        <fullName evidence="3">Transcriptional regulator, TetR family</fullName>
    </submittedName>
</protein>
<dbReference type="Gene3D" id="1.10.357.10">
    <property type="entry name" value="Tetracycline Repressor, domain 2"/>
    <property type="match status" value="1"/>
</dbReference>
<evidence type="ECO:0000256" key="1">
    <source>
        <dbReference type="ARBA" id="ARBA00023125"/>
    </source>
</evidence>
<dbReference type="Proteomes" id="UP000050973">
    <property type="component" value="Unassembled WGS sequence"/>
</dbReference>
<evidence type="ECO:0000259" key="2">
    <source>
        <dbReference type="Pfam" id="PF00440"/>
    </source>
</evidence>
<reference evidence="3 4" key="1">
    <citation type="journal article" date="2015" name="Genome Announc.">
        <title>Expanding the biotechnology potential of lactobacilli through comparative genomics of 213 strains and associated genera.</title>
        <authorList>
            <person name="Sun Z."/>
            <person name="Harris H.M."/>
            <person name="McCann A."/>
            <person name="Guo C."/>
            <person name="Argimon S."/>
            <person name="Zhang W."/>
            <person name="Yang X."/>
            <person name="Jeffery I.B."/>
            <person name="Cooney J.C."/>
            <person name="Kagawa T.F."/>
            <person name="Liu W."/>
            <person name="Song Y."/>
            <person name="Salvetti E."/>
            <person name="Wrobel A."/>
            <person name="Rasinkangas P."/>
            <person name="Parkhill J."/>
            <person name="Rea M.C."/>
            <person name="O'Sullivan O."/>
            <person name="Ritari J."/>
            <person name="Douillard F.P."/>
            <person name="Paul Ross R."/>
            <person name="Yang R."/>
            <person name="Briner A.E."/>
            <person name="Felis G.E."/>
            <person name="de Vos W.M."/>
            <person name="Barrangou R."/>
            <person name="Klaenhammer T.R."/>
            <person name="Caufield P.W."/>
            <person name="Cui Y."/>
            <person name="Zhang H."/>
            <person name="O'Toole P.W."/>
        </authorList>
    </citation>
    <scope>NUCLEOTIDE SEQUENCE [LARGE SCALE GENOMIC DNA]</scope>
    <source>
        <strain evidence="3 4">DSM 4864</strain>
    </source>
</reference>
<dbReference type="EMBL" id="AZGE01000019">
    <property type="protein sequence ID" value="KRM14899.1"/>
    <property type="molecule type" value="Genomic_DNA"/>
</dbReference>
<feature type="domain" description="HTH tetR-type" evidence="2">
    <location>
        <begin position="28"/>
        <end position="62"/>
    </location>
</feature>
<dbReference type="Pfam" id="PF00440">
    <property type="entry name" value="TetR_N"/>
    <property type="match status" value="1"/>
</dbReference>
<dbReference type="SUPFAM" id="SSF46689">
    <property type="entry name" value="Homeodomain-like"/>
    <property type="match status" value="1"/>
</dbReference>
<accession>A0A0R1WIW8</accession>
<organism evidence="3 4">
    <name type="scientific">Limosilactobacillus oris DSM 4864</name>
    <dbReference type="NCBI Taxonomy" id="1423779"/>
    <lineage>
        <taxon>Bacteria</taxon>
        <taxon>Bacillati</taxon>
        <taxon>Bacillota</taxon>
        <taxon>Bacilli</taxon>
        <taxon>Lactobacillales</taxon>
        <taxon>Lactobacillaceae</taxon>
        <taxon>Limosilactobacillus</taxon>
    </lineage>
</organism>